<dbReference type="InterPro" id="IPR000748">
    <property type="entry name" value="PsdUridine_synth_RsuA/RluB/E/F"/>
</dbReference>
<evidence type="ECO:0000256" key="7">
    <source>
        <dbReference type="SAM" id="MobiDB-lite"/>
    </source>
</evidence>
<feature type="compositionally biased region" description="Basic and acidic residues" evidence="7">
    <location>
        <begin position="1"/>
        <end position="12"/>
    </location>
</feature>
<dbReference type="InterPro" id="IPR020103">
    <property type="entry name" value="PsdUridine_synth_cat_dom_sf"/>
</dbReference>
<dbReference type="STRING" id="1855383.SAMN05216548_101184"/>
<evidence type="ECO:0000313" key="10">
    <source>
        <dbReference type="Proteomes" id="UP000199647"/>
    </source>
</evidence>
<accession>A0A1H8ZL49</accession>
<dbReference type="InterPro" id="IPR036986">
    <property type="entry name" value="S4_RNA-bd_sf"/>
</dbReference>
<dbReference type="GO" id="GO:0003723">
    <property type="term" value="F:RNA binding"/>
    <property type="evidence" value="ECO:0007669"/>
    <property type="project" value="UniProtKB-KW"/>
</dbReference>
<dbReference type="PANTHER" id="PTHR47683">
    <property type="entry name" value="PSEUDOURIDINE SYNTHASE FAMILY PROTEIN-RELATED"/>
    <property type="match status" value="1"/>
</dbReference>
<evidence type="ECO:0000256" key="4">
    <source>
        <dbReference type="ARBA" id="ARBA00023235"/>
    </source>
</evidence>
<dbReference type="InterPro" id="IPR050343">
    <property type="entry name" value="RsuA_PseudoU_synthase"/>
</dbReference>
<dbReference type="SMART" id="SM00363">
    <property type="entry name" value="S4"/>
    <property type="match status" value="1"/>
</dbReference>
<protein>
    <recommendedName>
        <fullName evidence="6">Pseudouridine synthase</fullName>
        <ecNumber evidence="6">5.4.99.-</ecNumber>
    </recommendedName>
</protein>
<dbReference type="InterPro" id="IPR006145">
    <property type="entry name" value="PsdUridine_synth_RsuA/RluA"/>
</dbReference>
<name>A0A1H8ZL49_9HYPH</name>
<dbReference type="Gene3D" id="3.30.70.580">
    <property type="entry name" value="Pseudouridine synthase I, catalytic domain, N-terminal subdomain"/>
    <property type="match status" value="1"/>
</dbReference>
<dbReference type="CDD" id="cd00165">
    <property type="entry name" value="S4"/>
    <property type="match status" value="1"/>
</dbReference>
<evidence type="ECO:0000256" key="2">
    <source>
        <dbReference type="ARBA" id="ARBA00008348"/>
    </source>
</evidence>
<dbReference type="Pfam" id="PF00849">
    <property type="entry name" value="PseudoU_synth_2"/>
    <property type="match status" value="1"/>
</dbReference>
<evidence type="ECO:0000256" key="6">
    <source>
        <dbReference type="RuleBase" id="RU003887"/>
    </source>
</evidence>
<evidence type="ECO:0000256" key="1">
    <source>
        <dbReference type="ARBA" id="ARBA00000073"/>
    </source>
</evidence>
<dbReference type="InterPro" id="IPR002942">
    <property type="entry name" value="S4_RNA-bd"/>
</dbReference>
<dbReference type="NCBIfam" id="TIGR00093">
    <property type="entry name" value="pseudouridine synthase"/>
    <property type="match status" value="1"/>
</dbReference>
<comment type="catalytic activity">
    <reaction evidence="1">
        <text>a uridine in RNA = a pseudouridine in RNA</text>
        <dbReference type="Rhea" id="RHEA:48348"/>
        <dbReference type="Rhea" id="RHEA-COMP:12068"/>
        <dbReference type="Rhea" id="RHEA-COMP:12069"/>
        <dbReference type="ChEBI" id="CHEBI:65314"/>
        <dbReference type="ChEBI" id="CHEBI:65315"/>
    </reaction>
</comment>
<feature type="compositionally biased region" description="Basic and acidic residues" evidence="7">
    <location>
        <begin position="481"/>
        <end position="493"/>
    </location>
</feature>
<feature type="region of interest" description="Disordered" evidence="7">
    <location>
        <begin position="1"/>
        <end position="23"/>
    </location>
</feature>
<keyword evidence="4 6" id="KW-0413">Isomerase</keyword>
<feature type="domain" description="RNA-binding S4" evidence="8">
    <location>
        <begin position="24"/>
        <end position="83"/>
    </location>
</feature>
<dbReference type="SUPFAM" id="SSF55174">
    <property type="entry name" value="Alpha-L RNA-binding motif"/>
    <property type="match status" value="1"/>
</dbReference>
<dbReference type="Pfam" id="PF01479">
    <property type="entry name" value="S4"/>
    <property type="match status" value="1"/>
</dbReference>
<dbReference type="Gene3D" id="3.30.70.1560">
    <property type="entry name" value="Alpha-L RNA-binding motif"/>
    <property type="match status" value="1"/>
</dbReference>
<feature type="compositionally biased region" description="Gly residues" evidence="7">
    <location>
        <begin position="584"/>
        <end position="598"/>
    </location>
</feature>
<organism evidence="9 10">
    <name type="scientific">Faunimonas pinastri</name>
    <dbReference type="NCBI Taxonomy" id="1855383"/>
    <lineage>
        <taxon>Bacteria</taxon>
        <taxon>Pseudomonadati</taxon>
        <taxon>Pseudomonadota</taxon>
        <taxon>Alphaproteobacteria</taxon>
        <taxon>Hyphomicrobiales</taxon>
        <taxon>Afifellaceae</taxon>
        <taxon>Faunimonas</taxon>
    </lineage>
</organism>
<evidence type="ECO:0000256" key="5">
    <source>
        <dbReference type="PROSITE-ProRule" id="PRU00182"/>
    </source>
</evidence>
<dbReference type="EMBL" id="FOFG01000001">
    <property type="protein sequence ID" value="SEP65094.1"/>
    <property type="molecule type" value="Genomic_DNA"/>
</dbReference>
<keyword evidence="3 5" id="KW-0694">RNA-binding</keyword>
<dbReference type="Proteomes" id="UP000199647">
    <property type="component" value="Unassembled WGS sequence"/>
</dbReference>
<feature type="region of interest" description="Disordered" evidence="7">
    <location>
        <begin position="261"/>
        <end position="607"/>
    </location>
</feature>
<dbReference type="InterPro" id="IPR042092">
    <property type="entry name" value="PsdUridine_s_RsuA/RluB/E/F_cat"/>
</dbReference>
<feature type="compositionally biased region" description="Gly residues" evidence="7">
    <location>
        <begin position="378"/>
        <end position="388"/>
    </location>
</feature>
<keyword evidence="10" id="KW-1185">Reference proteome</keyword>
<dbReference type="InterPro" id="IPR018496">
    <property type="entry name" value="PsdUridine_synth_RsuA/RluB_CS"/>
</dbReference>
<feature type="compositionally biased region" description="Low complexity" evidence="7">
    <location>
        <begin position="511"/>
        <end position="524"/>
    </location>
</feature>
<dbReference type="GO" id="GO:0000455">
    <property type="term" value="P:enzyme-directed rRNA pseudouridine synthesis"/>
    <property type="evidence" value="ECO:0007669"/>
    <property type="project" value="UniProtKB-ARBA"/>
</dbReference>
<dbReference type="GO" id="GO:0120159">
    <property type="term" value="F:rRNA pseudouridine synthase activity"/>
    <property type="evidence" value="ECO:0007669"/>
    <property type="project" value="UniProtKB-ARBA"/>
</dbReference>
<dbReference type="PROSITE" id="PS50889">
    <property type="entry name" value="S4"/>
    <property type="match status" value="1"/>
</dbReference>
<feature type="compositionally biased region" description="Basic and acidic residues" evidence="7">
    <location>
        <begin position="300"/>
        <end position="314"/>
    </location>
</feature>
<dbReference type="PROSITE" id="PS01149">
    <property type="entry name" value="PSI_RSU"/>
    <property type="match status" value="1"/>
</dbReference>
<dbReference type="AlphaFoldDB" id="A0A1H8ZL49"/>
<comment type="similarity">
    <text evidence="2 6">Belongs to the pseudouridine synthase RsuA family.</text>
</comment>
<dbReference type="EC" id="5.4.99.-" evidence="6"/>
<dbReference type="InterPro" id="IPR020094">
    <property type="entry name" value="TruA/RsuA/RluB/E/F_N"/>
</dbReference>
<dbReference type="FunFam" id="3.10.290.10:FF:000003">
    <property type="entry name" value="Pseudouridine synthase"/>
    <property type="match status" value="1"/>
</dbReference>
<dbReference type="Gene3D" id="3.10.290.10">
    <property type="entry name" value="RNA-binding S4 domain"/>
    <property type="match status" value="1"/>
</dbReference>
<evidence type="ECO:0000259" key="8">
    <source>
        <dbReference type="SMART" id="SM00363"/>
    </source>
</evidence>
<reference evidence="9 10" key="1">
    <citation type="submission" date="2016-10" db="EMBL/GenBank/DDBJ databases">
        <authorList>
            <person name="de Groot N.N."/>
        </authorList>
    </citation>
    <scope>NUCLEOTIDE SEQUENCE [LARGE SCALE GENOMIC DNA]</scope>
    <source>
        <strain evidence="9 10">A52C2</strain>
    </source>
</reference>
<gene>
    <name evidence="9" type="ORF">SAMN05216548_101184</name>
</gene>
<dbReference type="SUPFAM" id="SSF55120">
    <property type="entry name" value="Pseudouridine synthase"/>
    <property type="match status" value="1"/>
</dbReference>
<dbReference type="PANTHER" id="PTHR47683:SF3">
    <property type="entry name" value="RIBOSOMAL LARGE SUBUNIT PSEUDOURIDINE SYNTHASE B"/>
    <property type="match status" value="1"/>
</dbReference>
<sequence length="607" mass="65255">MSGGKMTEKQDGGDAESGDNGRGERIAKVIARAGVCSRRDAERWIEDGRVTLNGKVLTTPAVTVTESDTITVDGNPLATRERTRLWLFHKPRGLVTTNRDPEGRPTVFEALPRDMPRVLSIGRLDINTEGLLLLTNDGGLARVLELPSTGWLRRYRVRAFGTIEQPQLDALQQGVTIEGMIYGGVEATLDRKQGQNVWLTVGLREGKNREVKRVLEHLGLSVNRLIRVSYGPFQLNDLPEGAVDEVRGRVLRDQLGEKLAEAADADFEAPIRQGKAGERPEGAPRQAVDGSRGAARSTRGRRETPEADGDRDGGRGNAQRSPRGRGGDEVPEKRRGRHAPGLRFAPETADDGAANRRGVRRAGAERPVTGRSDRPDFGGPGARRGSGGNSEREPERRESRQWDAPRRDTPRRETEDNGNRPRRPDRSDTAGRAGSNRRTEENGPASQRANRFGGERPETSGRGATRPGATKTAAARPRFGRNRDDAAEGETPRRAAPRGPRGGLVRDESRGNGPRNAPRGGSRSESPRGAGQRSNPRNGAEDGPRGGPGGDRPSRGGGGDRPLRGGPGGDRPPRGGPNGDRPPRGGGGGGGKTRGGRPGNADRRRPS</sequence>
<evidence type="ECO:0000313" key="9">
    <source>
        <dbReference type="EMBL" id="SEP65094.1"/>
    </source>
</evidence>
<feature type="compositionally biased region" description="Basic and acidic residues" evidence="7">
    <location>
        <begin position="390"/>
        <end position="429"/>
    </location>
</feature>
<proteinExistence type="inferred from homology"/>
<evidence type="ECO:0000256" key="3">
    <source>
        <dbReference type="ARBA" id="ARBA00022884"/>
    </source>
</evidence>
<feature type="compositionally biased region" description="Gly residues" evidence="7">
    <location>
        <begin position="545"/>
        <end position="569"/>
    </location>
</feature>